<proteinExistence type="predicted"/>
<feature type="non-terminal residue" evidence="2">
    <location>
        <position position="125"/>
    </location>
</feature>
<accession>A0A6J4QB76</accession>
<gene>
    <name evidence="2" type="ORF">AVDCRST_MAG03-3904</name>
</gene>
<dbReference type="AlphaFoldDB" id="A0A6J4QB76"/>
<keyword evidence="2" id="KW-0687">Ribonucleoprotein</keyword>
<feature type="compositionally biased region" description="Basic residues" evidence="1">
    <location>
        <begin position="116"/>
        <end position="125"/>
    </location>
</feature>
<evidence type="ECO:0000313" key="2">
    <source>
        <dbReference type="EMBL" id="CAA9439886.1"/>
    </source>
</evidence>
<reference evidence="2" key="1">
    <citation type="submission" date="2020-02" db="EMBL/GenBank/DDBJ databases">
        <authorList>
            <person name="Meier V. D."/>
        </authorList>
    </citation>
    <scope>NUCLEOTIDE SEQUENCE</scope>
    <source>
        <strain evidence="2">AVDCRST_MAG03</strain>
    </source>
</reference>
<dbReference type="GO" id="GO:0005840">
    <property type="term" value="C:ribosome"/>
    <property type="evidence" value="ECO:0007669"/>
    <property type="project" value="UniProtKB-KW"/>
</dbReference>
<name>A0A6J4QB76_9ACTN</name>
<evidence type="ECO:0000256" key="1">
    <source>
        <dbReference type="SAM" id="MobiDB-lite"/>
    </source>
</evidence>
<feature type="compositionally biased region" description="Basic residues" evidence="1">
    <location>
        <begin position="35"/>
        <end position="63"/>
    </location>
</feature>
<feature type="region of interest" description="Disordered" evidence="1">
    <location>
        <begin position="35"/>
        <end position="125"/>
    </location>
</feature>
<dbReference type="EMBL" id="CADCUT010000229">
    <property type="protein sequence ID" value="CAA9439886.1"/>
    <property type="molecule type" value="Genomic_DNA"/>
</dbReference>
<protein>
    <submittedName>
        <fullName evidence="2">LSU ribosomal protein L7p/L12p (P1/P2)</fullName>
    </submittedName>
</protein>
<sequence length="125" mass="13994">GCKPGRVDGDNREHDRSRALGACVEAGGALRRLRHRGRRGPRWWRHRTSARRRGADRVRRRAHGCGGEEDPGHQGRARRDRSGPQGGQGPRRRGPEPRQGGDLQGGRRGPQDPDRRGRRLRGAQV</sequence>
<feature type="non-terminal residue" evidence="2">
    <location>
        <position position="1"/>
    </location>
</feature>
<keyword evidence="2" id="KW-0689">Ribosomal protein</keyword>
<organism evidence="2">
    <name type="scientific">uncultured Rubrobacteraceae bacterium</name>
    <dbReference type="NCBI Taxonomy" id="349277"/>
    <lineage>
        <taxon>Bacteria</taxon>
        <taxon>Bacillati</taxon>
        <taxon>Actinomycetota</taxon>
        <taxon>Rubrobacteria</taxon>
        <taxon>Rubrobacterales</taxon>
        <taxon>Rubrobacteraceae</taxon>
        <taxon>environmental samples</taxon>
    </lineage>
</organism>